<accession>A0A9D1DEE1</accession>
<dbReference type="Proteomes" id="UP000886749">
    <property type="component" value="Unassembled WGS sequence"/>
</dbReference>
<protein>
    <recommendedName>
        <fullName evidence="4">Lipoprotein</fullName>
    </recommendedName>
</protein>
<reference evidence="2" key="2">
    <citation type="journal article" date="2021" name="PeerJ">
        <title>Extensive microbial diversity within the chicken gut microbiome revealed by metagenomics and culture.</title>
        <authorList>
            <person name="Gilroy R."/>
            <person name="Ravi A."/>
            <person name="Getino M."/>
            <person name="Pursley I."/>
            <person name="Horton D.L."/>
            <person name="Alikhan N.F."/>
            <person name="Baker D."/>
            <person name="Gharbi K."/>
            <person name="Hall N."/>
            <person name="Watson M."/>
            <person name="Adriaenssens E.M."/>
            <person name="Foster-Nyarko E."/>
            <person name="Jarju S."/>
            <person name="Secka A."/>
            <person name="Antonio M."/>
            <person name="Oren A."/>
            <person name="Chaudhuri R.R."/>
            <person name="La Ragione R."/>
            <person name="Hildebrand F."/>
            <person name="Pallen M.J."/>
        </authorList>
    </citation>
    <scope>NUCLEOTIDE SEQUENCE</scope>
    <source>
        <strain evidence="2">CHK184-25365</strain>
    </source>
</reference>
<evidence type="ECO:0000313" key="3">
    <source>
        <dbReference type="Proteomes" id="UP000886749"/>
    </source>
</evidence>
<evidence type="ECO:0000256" key="1">
    <source>
        <dbReference type="SAM" id="SignalP"/>
    </source>
</evidence>
<dbReference type="PROSITE" id="PS51257">
    <property type="entry name" value="PROKAR_LIPOPROTEIN"/>
    <property type="match status" value="1"/>
</dbReference>
<feature type="chain" id="PRO_5039586860" description="Lipoprotein" evidence="1">
    <location>
        <begin position="28"/>
        <end position="270"/>
    </location>
</feature>
<proteinExistence type="predicted"/>
<dbReference type="EMBL" id="DVGY01000152">
    <property type="protein sequence ID" value="HIR41505.1"/>
    <property type="molecule type" value="Genomic_DNA"/>
</dbReference>
<comment type="caution">
    <text evidence="2">The sequence shown here is derived from an EMBL/GenBank/DDBJ whole genome shotgun (WGS) entry which is preliminary data.</text>
</comment>
<evidence type="ECO:0000313" key="2">
    <source>
        <dbReference type="EMBL" id="HIR41505.1"/>
    </source>
</evidence>
<name>A0A9D1DEE1_9FIRM</name>
<sequence>MKAKSTVSLLLSAVLLTASLSGCSAPAEESIQPSPSAVTDENGITTLTNVVVMDVRGTTLELMEQSDDPNNLYRYELVVPDTDSSFWQDAQGNPVSVEQFTYRTPVTVELNKELGQPALETAEQEWDRNVFTYRVTCLGENDLSVRLTGEPRPEAAPFETLTRAQVASGELFQGNSQPLGEQDLDKIVGYLQGIQATVQTQPGEDFIAGGYGITLTLTDGSILTLLFGGDGYNLSVESEQGTNYYCIRSVYLDDLELLTNHLFGYNNVRL</sequence>
<organism evidence="2 3">
    <name type="scientific">Candidatus Egerieicola pullicola</name>
    <dbReference type="NCBI Taxonomy" id="2840775"/>
    <lineage>
        <taxon>Bacteria</taxon>
        <taxon>Bacillati</taxon>
        <taxon>Bacillota</taxon>
        <taxon>Clostridia</taxon>
        <taxon>Eubacteriales</taxon>
        <taxon>Oscillospiraceae</taxon>
        <taxon>Oscillospiraceae incertae sedis</taxon>
        <taxon>Candidatus Egerieicola</taxon>
    </lineage>
</organism>
<dbReference type="AlphaFoldDB" id="A0A9D1DEE1"/>
<keyword evidence="1" id="KW-0732">Signal</keyword>
<reference evidence="2" key="1">
    <citation type="submission" date="2020-10" db="EMBL/GenBank/DDBJ databases">
        <authorList>
            <person name="Gilroy R."/>
        </authorList>
    </citation>
    <scope>NUCLEOTIDE SEQUENCE</scope>
    <source>
        <strain evidence="2">CHK184-25365</strain>
    </source>
</reference>
<gene>
    <name evidence="2" type="ORF">IAB36_06745</name>
</gene>
<feature type="signal peptide" evidence="1">
    <location>
        <begin position="1"/>
        <end position="27"/>
    </location>
</feature>
<evidence type="ECO:0008006" key="4">
    <source>
        <dbReference type="Google" id="ProtNLM"/>
    </source>
</evidence>